<organism evidence="1 2">
    <name type="scientific">Streptomyces albiaxialis</name>
    <dbReference type="NCBI Taxonomy" id="329523"/>
    <lineage>
        <taxon>Bacteria</taxon>
        <taxon>Bacillati</taxon>
        <taxon>Actinomycetota</taxon>
        <taxon>Actinomycetes</taxon>
        <taxon>Kitasatosporales</taxon>
        <taxon>Streptomycetaceae</taxon>
        <taxon>Streptomyces</taxon>
    </lineage>
</organism>
<dbReference type="Gene3D" id="2.40.50.90">
    <property type="match status" value="1"/>
</dbReference>
<evidence type="ECO:0000313" key="2">
    <source>
        <dbReference type="Proteomes" id="UP001500016"/>
    </source>
</evidence>
<proteinExistence type="predicted"/>
<keyword evidence="2" id="KW-1185">Reference proteome</keyword>
<dbReference type="Proteomes" id="UP001500016">
    <property type="component" value="Unassembled WGS sequence"/>
</dbReference>
<name>A0ABN2VKC2_9ACTN</name>
<protein>
    <submittedName>
        <fullName evidence="1">Nuclease</fullName>
    </submittedName>
</protein>
<accession>A0ABN2VKC2</accession>
<dbReference type="InterPro" id="IPR035437">
    <property type="entry name" value="SNase_OB-fold_sf"/>
</dbReference>
<gene>
    <name evidence="1" type="ORF">GCM10009801_09400</name>
</gene>
<comment type="caution">
    <text evidence="1">The sequence shown here is derived from an EMBL/GenBank/DDBJ whole genome shotgun (WGS) entry which is preliminary data.</text>
</comment>
<reference evidence="1 2" key="1">
    <citation type="journal article" date="2019" name="Int. J. Syst. Evol. Microbiol.">
        <title>The Global Catalogue of Microorganisms (GCM) 10K type strain sequencing project: providing services to taxonomists for standard genome sequencing and annotation.</title>
        <authorList>
            <consortium name="The Broad Institute Genomics Platform"/>
            <consortium name="The Broad Institute Genome Sequencing Center for Infectious Disease"/>
            <person name="Wu L."/>
            <person name="Ma J."/>
        </authorList>
    </citation>
    <scope>NUCLEOTIDE SEQUENCE [LARGE SCALE GENOMIC DNA]</scope>
    <source>
        <strain evidence="1 2">JCM 15478</strain>
    </source>
</reference>
<sequence length="336" mass="37096">MVSGDSYPWFGGTYEEGRRPGSQGPSAVLQSVDRYGTGTHGTGMAYQGVAMSMLVIKGDYRVHGAGPDGDSVRFYPDNPELWKRVPGRVRHNRLGGAQLRLDAVDALETHYRPRNGRELHQPRELGDRASASLLAWLGFTSVERDEHGVVTRAEPERAAGYVFTRGADIYGRCVALAGRGEAPGRSGSGVRVDAELLRQTANHHQIAEGMAYPTYYRKLFWDLREALTEEADAAREAGKGLWPSDETQTGAKIQGIDSLTEDVVILPKLFRRLADYFALNDGDVELTGFPDYLEQREDRLFVISNGQSTGFGSVVDVTDSTVRMNRPPTDLVFEEK</sequence>
<evidence type="ECO:0000313" key="1">
    <source>
        <dbReference type="EMBL" id="GAA2064628.1"/>
    </source>
</evidence>
<dbReference type="EMBL" id="BAAAPE010000001">
    <property type="protein sequence ID" value="GAA2064628.1"/>
    <property type="molecule type" value="Genomic_DNA"/>
</dbReference>
<dbReference type="SUPFAM" id="SSF50199">
    <property type="entry name" value="Staphylococcal nuclease"/>
    <property type="match status" value="1"/>
</dbReference>